<evidence type="ECO:0000313" key="1">
    <source>
        <dbReference type="EMBL" id="GFY54495.1"/>
    </source>
</evidence>
<evidence type="ECO:0000313" key="2">
    <source>
        <dbReference type="Proteomes" id="UP000886998"/>
    </source>
</evidence>
<accession>A0A8X7C3T0</accession>
<dbReference type="EMBL" id="BMAV01009887">
    <property type="protein sequence ID" value="GFY54495.1"/>
    <property type="molecule type" value="Genomic_DNA"/>
</dbReference>
<keyword evidence="2" id="KW-1185">Reference proteome</keyword>
<reference evidence="1" key="1">
    <citation type="submission" date="2020-08" db="EMBL/GenBank/DDBJ databases">
        <title>Multicomponent nature underlies the extraordinary mechanical properties of spider dragline silk.</title>
        <authorList>
            <person name="Kono N."/>
            <person name="Nakamura H."/>
            <person name="Mori M."/>
            <person name="Yoshida Y."/>
            <person name="Ohtoshi R."/>
            <person name="Malay A.D."/>
            <person name="Moran D.A.P."/>
            <person name="Tomita M."/>
            <person name="Numata K."/>
            <person name="Arakawa K."/>
        </authorList>
    </citation>
    <scope>NUCLEOTIDE SEQUENCE</scope>
</reference>
<dbReference type="AlphaFoldDB" id="A0A8X7C3T0"/>
<name>A0A8X7C3T0_9ARAC</name>
<gene>
    <name evidence="1" type="ORF">TNIN_46691</name>
</gene>
<proteinExistence type="predicted"/>
<protein>
    <submittedName>
        <fullName evidence="1">Uncharacterized protein</fullName>
    </submittedName>
</protein>
<dbReference type="Proteomes" id="UP000886998">
    <property type="component" value="Unassembled WGS sequence"/>
</dbReference>
<comment type="caution">
    <text evidence="1">The sequence shown here is derived from an EMBL/GenBank/DDBJ whole genome shotgun (WGS) entry which is preliminary data.</text>
</comment>
<sequence length="72" mass="7834">MHSVTVHVRDPYPIVVLHLQLLAVRVPGPTDLHFLFLGLLHQCTLSPQSLGGALEAVHNPGVRSSGKSMKYP</sequence>
<organism evidence="1 2">
    <name type="scientific">Trichonephila inaurata madagascariensis</name>
    <dbReference type="NCBI Taxonomy" id="2747483"/>
    <lineage>
        <taxon>Eukaryota</taxon>
        <taxon>Metazoa</taxon>
        <taxon>Ecdysozoa</taxon>
        <taxon>Arthropoda</taxon>
        <taxon>Chelicerata</taxon>
        <taxon>Arachnida</taxon>
        <taxon>Araneae</taxon>
        <taxon>Araneomorphae</taxon>
        <taxon>Entelegynae</taxon>
        <taxon>Araneoidea</taxon>
        <taxon>Nephilidae</taxon>
        <taxon>Trichonephila</taxon>
        <taxon>Trichonephila inaurata</taxon>
    </lineage>
</organism>